<protein>
    <submittedName>
        <fullName evidence="2">Pentatricopeptide repeat-containing protein</fullName>
    </submittedName>
</protein>
<evidence type="ECO:0000313" key="3">
    <source>
        <dbReference type="Proteomes" id="UP000327157"/>
    </source>
</evidence>
<dbReference type="OrthoDB" id="1882346at2759"/>
<dbReference type="InterPro" id="IPR011990">
    <property type="entry name" value="TPR-like_helical_dom_sf"/>
</dbReference>
<dbReference type="Pfam" id="PF20431">
    <property type="entry name" value="E_motif"/>
    <property type="match status" value="1"/>
</dbReference>
<name>A0A5N5G5Y9_9ROSA</name>
<dbReference type="Proteomes" id="UP000327157">
    <property type="component" value="Chromosome 17"/>
</dbReference>
<reference evidence="2 3" key="3">
    <citation type="submission" date="2019-11" db="EMBL/GenBank/DDBJ databases">
        <title>A de novo genome assembly of a pear dwarfing rootstock.</title>
        <authorList>
            <person name="Wang F."/>
            <person name="Wang J."/>
            <person name="Li S."/>
            <person name="Zhang Y."/>
            <person name="Fang M."/>
            <person name="Ma L."/>
            <person name="Zhao Y."/>
            <person name="Jiang S."/>
        </authorList>
    </citation>
    <scope>NUCLEOTIDE SEQUENCE [LARGE SCALE GENOMIC DNA]</scope>
    <source>
        <strain evidence="2">S2</strain>
        <tissue evidence="2">Leaf</tissue>
    </source>
</reference>
<sequence>MIAGYTQNGPTEKAFIVFRHMLEQILIPNAVTLASILPVCNPVGNIDMVTYAENVFSGSHEKNSVTYTTMILGYGQHGMVLSACSYVGLVDEEGDVMEIWGSLLGECRIHNILNWEKIVAGKLLELEAANSKTGYHVLLSNIYAEESKWENVDNVRNQMRQKARIYFLANLELGAGQQLFIVDSSPMLLKSFHMVFGSELRTVVVKPDQVNKIPSQKSLLHIIQVGYKARFLPILVLHMAMT</sequence>
<dbReference type="GO" id="GO:0009451">
    <property type="term" value="P:RNA modification"/>
    <property type="evidence" value="ECO:0007669"/>
    <property type="project" value="InterPro"/>
</dbReference>
<reference evidence="3" key="2">
    <citation type="submission" date="2019-10" db="EMBL/GenBank/DDBJ databases">
        <title>A de novo genome assembly of a pear dwarfing rootstock.</title>
        <authorList>
            <person name="Wang F."/>
            <person name="Wang J."/>
            <person name="Li S."/>
            <person name="Zhang Y."/>
            <person name="Fang M."/>
            <person name="Ma L."/>
            <person name="Zhao Y."/>
            <person name="Jiang S."/>
        </authorList>
    </citation>
    <scope>NUCLEOTIDE SEQUENCE [LARGE SCALE GENOMIC DNA]</scope>
</reference>
<proteinExistence type="predicted"/>
<dbReference type="EMBL" id="SMOL01000487">
    <property type="protein sequence ID" value="KAB2610819.1"/>
    <property type="molecule type" value="Genomic_DNA"/>
</dbReference>
<dbReference type="GO" id="GO:0003723">
    <property type="term" value="F:RNA binding"/>
    <property type="evidence" value="ECO:0007669"/>
    <property type="project" value="InterPro"/>
</dbReference>
<organism evidence="2 3">
    <name type="scientific">Pyrus ussuriensis x Pyrus communis</name>
    <dbReference type="NCBI Taxonomy" id="2448454"/>
    <lineage>
        <taxon>Eukaryota</taxon>
        <taxon>Viridiplantae</taxon>
        <taxon>Streptophyta</taxon>
        <taxon>Embryophyta</taxon>
        <taxon>Tracheophyta</taxon>
        <taxon>Spermatophyta</taxon>
        <taxon>Magnoliopsida</taxon>
        <taxon>eudicotyledons</taxon>
        <taxon>Gunneridae</taxon>
        <taxon>Pentapetalae</taxon>
        <taxon>rosids</taxon>
        <taxon>fabids</taxon>
        <taxon>Rosales</taxon>
        <taxon>Rosaceae</taxon>
        <taxon>Amygdaloideae</taxon>
        <taxon>Maleae</taxon>
        <taxon>Pyrus</taxon>
    </lineage>
</organism>
<evidence type="ECO:0000313" key="2">
    <source>
        <dbReference type="EMBL" id="KAB2610819.1"/>
    </source>
</evidence>
<dbReference type="InterPro" id="IPR046960">
    <property type="entry name" value="PPR_At4g14850-like_plant"/>
</dbReference>
<dbReference type="PANTHER" id="PTHR47926">
    <property type="entry name" value="PENTATRICOPEPTIDE REPEAT-CONTAINING PROTEIN"/>
    <property type="match status" value="1"/>
</dbReference>
<keyword evidence="1" id="KW-0677">Repeat</keyword>
<comment type="caution">
    <text evidence="2">The sequence shown here is derived from an EMBL/GenBank/DDBJ whole genome shotgun (WGS) entry which is preliminary data.</text>
</comment>
<dbReference type="InterPro" id="IPR002885">
    <property type="entry name" value="PPR_rpt"/>
</dbReference>
<dbReference type="InterPro" id="IPR046848">
    <property type="entry name" value="E_motif"/>
</dbReference>
<reference evidence="2 3" key="1">
    <citation type="submission" date="2019-09" db="EMBL/GenBank/DDBJ databases">
        <authorList>
            <person name="Ou C."/>
        </authorList>
    </citation>
    <scope>NUCLEOTIDE SEQUENCE [LARGE SCALE GENOMIC DNA]</scope>
    <source>
        <strain evidence="2">S2</strain>
        <tissue evidence="2">Leaf</tissue>
    </source>
</reference>
<evidence type="ECO:0000256" key="1">
    <source>
        <dbReference type="ARBA" id="ARBA00022737"/>
    </source>
</evidence>
<dbReference type="Gene3D" id="1.25.40.10">
    <property type="entry name" value="Tetratricopeptide repeat domain"/>
    <property type="match status" value="1"/>
</dbReference>
<dbReference type="Pfam" id="PF01535">
    <property type="entry name" value="PPR"/>
    <property type="match status" value="2"/>
</dbReference>
<accession>A0A5N5G5Y9</accession>
<gene>
    <name evidence="2" type="ORF">D8674_018851</name>
</gene>
<keyword evidence="3" id="KW-1185">Reference proteome</keyword>
<dbReference type="AlphaFoldDB" id="A0A5N5G5Y9"/>